<dbReference type="PaxDb" id="55529-EKX36157"/>
<dbReference type="RefSeq" id="XP_005823137.1">
    <property type="nucleotide sequence ID" value="XM_005823080.1"/>
</dbReference>
<proteinExistence type="predicted"/>
<dbReference type="HOGENOM" id="CLU_1091720_0_0_1"/>
<reference evidence="3" key="3">
    <citation type="submission" date="2016-03" db="UniProtKB">
        <authorList>
            <consortium name="EnsemblProtists"/>
        </authorList>
    </citation>
    <scope>IDENTIFICATION</scope>
</reference>
<protein>
    <submittedName>
        <fullName evidence="2 3">Uncharacterized protein</fullName>
    </submittedName>
</protein>
<name>L1IJ65_GUITC</name>
<evidence type="ECO:0000313" key="2">
    <source>
        <dbReference type="EMBL" id="EKX36157.1"/>
    </source>
</evidence>
<evidence type="ECO:0000313" key="3">
    <source>
        <dbReference type="EnsemblProtists" id="EKX36157"/>
    </source>
</evidence>
<keyword evidence="4" id="KW-1185">Reference proteome</keyword>
<sequence>MHWAKHTCALIPAFMVLFWIFMFAFSRAFMLYSEYQAEIARLNDDAWLRVKCKDPEFFHNIKQHTDLCLKVEQNARKSCLLVALNTVASTTYLCGYRSCADYLTDAVLWVMGFGLPAVLLISVCLLLFPTVLYPVYSSYLNRMADRRVMALYNAPYGMEHYSASHPRLVYPVIQDMEDAKKLELRRLMIHTDVIHTGFLQLPGTDIRELDLHDVAEVLPDILLEVHLRIEKREDLQALFHLREARLLRFVYASRG</sequence>
<keyword evidence="1" id="KW-1133">Transmembrane helix</keyword>
<dbReference type="KEGG" id="gtt:GUITHDRAFT_145974"/>
<dbReference type="EMBL" id="JH993078">
    <property type="protein sequence ID" value="EKX36157.1"/>
    <property type="molecule type" value="Genomic_DNA"/>
</dbReference>
<dbReference type="EnsemblProtists" id="EKX36157">
    <property type="protein sequence ID" value="EKX36157"/>
    <property type="gene ID" value="GUITHDRAFT_145974"/>
</dbReference>
<evidence type="ECO:0000256" key="1">
    <source>
        <dbReference type="SAM" id="Phobius"/>
    </source>
</evidence>
<gene>
    <name evidence="2" type="ORF">GUITHDRAFT_145974</name>
</gene>
<feature type="transmembrane region" description="Helical" evidence="1">
    <location>
        <begin position="106"/>
        <end position="136"/>
    </location>
</feature>
<organism evidence="2">
    <name type="scientific">Guillardia theta (strain CCMP2712)</name>
    <name type="common">Cryptophyte</name>
    <dbReference type="NCBI Taxonomy" id="905079"/>
    <lineage>
        <taxon>Eukaryota</taxon>
        <taxon>Cryptophyceae</taxon>
        <taxon>Pyrenomonadales</taxon>
        <taxon>Geminigeraceae</taxon>
        <taxon>Guillardia</taxon>
    </lineage>
</organism>
<reference evidence="2 4" key="1">
    <citation type="journal article" date="2012" name="Nature">
        <title>Algal genomes reveal evolutionary mosaicism and the fate of nucleomorphs.</title>
        <authorList>
            <consortium name="DOE Joint Genome Institute"/>
            <person name="Curtis B.A."/>
            <person name="Tanifuji G."/>
            <person name="Burki F."/>
            <person name="Gruber A."/>
            <person name="Irimia M."/>
            <person name="Maruyama S."/>
            <person name="Arias M.C."/>
            <person name="Ball S.G."/>
            <person name="Gile G.H."/>
            <person name="Hirakawa Y."/>
            <person name="Hopkins J.F."/>
            <person name="Kuo A."/>
            <person name="Rensing S.A."/>
            <person name="Schmutz J."/>
            <person name="Symeonidi A."/>
            <person name="Elias M."/>
            <person name="Eveleigh R.J."/>
            <person name="Herman E.K."/>
            <person name="Klute M.J."/>
            <person name="Nakayama T."/>
            <person name="Obornik M."/>
            <person name="Reyes-Prieto A."/>
            <person name="Armbrust E.V."/>
            <person name="Aves S.J."/>
            <person name="Beiko R.G."/>
            <person name="Coutinho P."/>
            <person name="Dacks J.B."/>
            <person name="Durnford D.G."/>
            <person name="Fast N.M."/>
            <person name="Green B.R."/>
            <person name="Grisdale C.J."/>
            <person name="Hempel F."/>
            <person name="Henrissat B."/>
            <person name="Hoppner M.P."/>
            <person name="Ishida K."/>
            <person name="Kim E."/>
            <person name="Koreny L."/>
            <person name="Kroth P.G."/>
            <person name="Liu Y."/>
            <person name="Malik S.B."/>
            <person name="Maier U.G."/>
            <person name="McRose D."/>
            <person name="Mock T."/>
            <person name="Neilson J.A."/>
            <person name="Onodera N.T."/>
            <person name="Poole A.M."/>
            <person name="Pritham E.J."/>
            <person name="Richards T.A."/>
            <person name="Rocap G."/>
            <person name="Roy S.W."/>
            <person name="Sarai C."/>
            <person name="Schaack S."/>
            <person name="Shirato S."/>
            <person name="Slamovits C.H."/>
            <person name="Spencer D.F."/>
            <person name="Suzuki S."/>
            <person name="Worden A.Z."/>
            <person name="Zauner S."/>
            <person name="Barry K."/>
            <person name="Bell C."/>
            <person name="Bharti A.K."/>
            <person name="Crow J.A."/>
            <person name="Grimwood J."/>
            <person name="Kramer R."/>
            <person name="Lindquist E."/>
            <person name="Lucas S."/>
            <person name="Salamov A."/>
            <person name="McFadden G.I."/>
            <person name="Lane C.E."/>
            <person name="Keeling P.J."/>
            <person name="Gray M.W."/>
            <person name="Grigoriev I.V."/>
            <person name="Archibald J.M."/>
        </authorList>
    </citation>
    <scope>NUCLEOTIDE SEQUENCE</scope>
    <source>
        <strain evidence="2 4">CCMP2712</strain>
    </source>
</reference>
<keyword evidence="1" id="KW-0472">Membrane</keyword>
<reference evidence="4" key="2">
    <citation type="submission" date="2012-11" db="EMBL/GenBank/DDBJ databases">
        <authorList>
            <person name="Kuo A."/>
            <person name="Curtis B.A."/>
            <person name="Tanifuji G."/>
            <person name="Burki F."/>
            <person name="Gruber A."/>
            <person name="Irimia M."/>
            <person name="Maruyama S."/>
            <person name="Arias M.C."/>
            <person name="Ball S.G."/>
            <person name="Gile G.H."/>
            <person name="Hirakawa Y."/>
            <person name="Hopkins J.F."/>
            <person name="Rensing S.A."/>
            <person name="Schmutz J."/>
            <person name="Symeonidi A."/>
            <person name="Elias M."/>
            <person name="Eveleigh R.J."/>
            <person name="Herman E.K."/>
            <person name="Klute M.J."/>
            <person name="Nakayama T."/>
            <person name="Obornik M."/>
            <person name="Reyes-Prieto A."/>
            <person name="Armbrust E.V."/>
            <person name="Aves S.J."/>
            <person name="Beiko R.G."/>
            <person name="Coutinho P."/>
            <person name="Dacks J.B."/>
            <person name="Durnford D.G."/>
            <person name="Fast N.M."/>
            <person name="Green B.R."/>
            <person name="Grisdale C."/>
            <person name="Hempe F."/>
            <person name="Henrissat B."/>
            <person name="Hoppner M.P."/>
            <person name="Ishida K.-I."/>
            <person name="Kim E."/>
            <person name="Koreny L."/>
            <person name="Kroth P.G."/>
            <person name="Liu Y."/>
            <person name="Malik S.-B."/>
            <person name="Maier U.G."/>
            <person name="McRose D."/>
            <person name="Mock T."/>
            <person name="Neilson J.A."/>
            <person name="Onodera N.T."/>
            <person name="Poole A.M."/>
            <person name="Pritham E.J."/>
            <person name="Richards T.A."/>
            <person name="Rocap G."/>
            <person name="Roy S.W."/>
            <person name="Sarai C."/>
            <person name="Schaack S."/>
            <person name="Shirato S."/>
            <person name="Slamovits C.H."/>
            <person name="Spencer D.F."/>
            <person name="Suzuki S."/>
            <person name="Worden A.Z."/>
            <person name="Zauner S."/>
            <person name="Barry K."/>
            <person name="Bell C."/>
            <person name="Bharti A.K."/>
            <person name="Crow J.A."/>
            <person name="Grimwood J."/>
            <person name="Kramer R."/>
            <person name="Lindquist E."/>
            <person name="Lucas S."/>
            <person name="Salamov A."/>
            <person name="McFadden G.I."/>
            <person name="Lane C.E."/>
            <person name="Keeling P.J."/>
            <person name="Gray M.W."/>
            <person name="Grigoriev I.V."/>
            <person name="Archibald J.M."/>
        </authorList>
    </citation>
    <scope>NUCLEOTIDE SEQUENCE</scope>
    <source>
        <strain evidence="4">CCMP2712</strain>
    </source>
</reference>
<dbReference type="Proteomes" id="UP000011087">
    <property type="component" value="Unassembled WGS sequence"/>
</dbReference>
<dbReference type="AlphaFoldDB" id="L1IJ65"/>
<feature type="transmembrane region" description="Helical" evidence="1">
    <location>
        <begin position="7"/>
        <end position="25"/>
    </location>
</feature>
<accession>L1IJ65</accession>
<evidence type="ECO:0000313" key="4">
    <source>
        <dbReference type="Proteomes" id="UP000011087"/>
    </source>
</evidence>
<dbReference type="GeneID" id="17292911"/>
<keyword evidence="1" id="KW-0812">Transmembrane</keyword>